<keyword evidence="3" id="KW-1185">Reference proteome</keyword>
<dbReference type="AlphaFoldDB" id="A0A4R7P3P9"/>
<keyword evidence="1" id="KW-1133">Transmembrane helix</keyword>
<reference evidence="2 3" key="1">
    <citation type="submission" date="2019-03" db="EMBL/GenBank/DDBJ databases">
        <title>Genomic Encyclopedia of Type Strains, Phase IV (KMG-IV): sequencing the most valuable type-strain genomes for metagenomic binning, comparative biology and taxonomic classification.</title>
        <authorList>
            <person name="Goeker M."/>
        </authorList>
    </citation>
    <scope>NUCLEOTIDE SEQUENCE [LARGE SCALE GENOMIC DNA]</scope>
    <source>
        <strain evidence="2 3">DSM 26377</strain>
    </source>
</reference>
<feature type="transmembrane region" description="Helical" evidence="1">
    <location>
        <begin position="45"/>
        <end position="65"/>
    </location>
</feature>
<proteinExistence type="predicted"/>
<evidence type="ECO:0000313" key="3">
    <source>
        <dbReference type="Proteomes" id="UP000295341"/>
    </source>
</evidence>
<evidence type="ECO:0000313" key="2">
    <source>
        <dbReference type="EMBL" id="TDU28385.1"/>
    </source>
</evidence>
<protein>
    <recommendedName>
        <fullName evidence="4">DUF4131 domain-containing protein</fullName>
    </recommendedName>
</protein>
<name>A0A4R7P3P9_9GAMM</name>
<keyword evidence="1" id="KW-0812">Transmembrane</keyword>
<dbReference type="RefSeq" id="WP_133881935.1">
    <property type="nucleotide sequence ID" value="NZ_MWIN01000029.1"/>
</dbReference>
<gene>
    <name evidence="2" type="ORF">DFR24_2754</name>
</gene>
<evidence type="ECO:0000256" key="1">
    <source>
        <dbReference type="SAM" id="Phobius"/>
    </source>
</evidence>
<keyword evidence="1" id="KW-0472">Membrane</keyword>
<dbReference type="EMBL" id="SOBT01000009">
    <property type="protein sequence ID" value="TDU28385.1"/>
    <property type="molecule type" value="Genomic_DNA"/>
</dbReference>
<evidence type="ECO:0008006" key="4">
    <source>
        <dbReference type="Google" id="ProtNLM"/>
    </source>
</evidence>
<sequence length="196" mass="21701">MNWQTIFEVSRPGLLDLRGDLFIAAALAAVGLVFYLRARKRKERSVVAIAMAVFTCVVLVFAYGVGTWDRWRLAKHLAEGSVLQAQGLVTGHAVWRDEVSRGPGETLRRFNHWERVEVGGVSFIWTPGAHEAAFTNAQTPPLQIQDGLLMRIAYVEDVAGEAHQRRIVRLEVANVALLPDTEGPLPNAPFPSTYSP</sequence>
<dbReference type="Proteomes" id="UP000295341">
    <property type="component" value="Unassembled WGS sequence"/>
</dbReference>
<comment type="caution">
    <text evidence="2">The sequence shown here is derived from an EMBL/GenBank/DDBJ whole genome shotgun (WGS) entry which is preliminary data.</text>
</comment>
<accession>A0A4R7P3P9</accession>
<feature type="transmembrane region" description="Helical" evidence="1">
    <location>
        <begin position="21"/>
        <end position="38"/>
    </location>
</feature>
<organism evidence="2 3">
    <name type="scientific">Panacagrimonas perspica</name>
    <dbReference type="NCBI Taxonomy" id="381431"/>
    <lineage>
        <taxon>Bacteria</taxon>
        <taxon>Pseudomonadati</taxon>
        <taxon>Pseudomonadota</taxon>
        <taxon>Gammaproteobacteria</taxon>
        <taxon>Nevskiales</taxon>
        <taxon>Nevskiaceae</taxon>
        <taxon>Panacagrimonas</taxon>
    </lineage>
</organism>